<proteinExistence type="predicted"/>
<accession>A0AAD3RWZ3</accession>
<gene>
    <name evidence="2" type="ORF">Nepgr_000644</name>
</gene>
<name>A0AAD3RWZ3_NEPGR</name>
<evidence type="ECO:0000313" key="2">
    <source>
        <dbReference type="EMBL" id="GMG98804.1"/>
    </source>
</evidence>
<dbReference type="Proteomes" id="UP001279734">
    <property type="component" value="Unassembled WGS sequence"/>
</dbReference>
<keyword evidence="3" id="KW-1185">Reference proteome</keyword>
<protein>
    <submittedName>
        <fullName evidence="2">Uncharacterized protein</fullName>
    </submittedName>
</protein>
<evidence type="ECO:0000313" key="3">
    <source>
        <dbReference type="Proteomes" id="UP001279734"/>
    </source>
</evidence>
<reference evidence="2" key="1">
    <citation type="submission" date="2023-05" db="EMBL/GenBank/DDBJ databases">
        <title>Nepenthes gracilis genome sequencing.</title>
        <authorList>
            <person name="Fukushima K."/>
        </authorList>
    </citation>
    <scope>NUCLEOTIDE SEQUENCE</scope>
    <source>
        <strain evidence="2">SING2019-196</strain>
    </source>
</reference>
<evidence type="ECO:0000256" key="1">
    <source>
        <dbReference type="SAM" id="Coils"/>
    </source>
</evidence>
<keyword evidence="1" id="KW-0175">Coiled coil</keyword>
<dbReference type="EMBL" id="BSYO01000001">
    <property type="protein sequence ID" value="GMG98804.1"/>
    <property type="molecule type" value="Genomic_DNA"/>
</dbReference>
<dbReference type="AlphaFoldDB" id="A0AAD3RWZ3"/>
<comment type="caution">
    <text evidence="2">The sequence shown here is derived from an EMBL/GenBank/DDBJ whole genome shotgun (WGS) entry which is preliminary data.</text>
</comment>
<organism evidence="2 3">
    <name type="scientific">Nepenthes gracilis</name>
    <name type="common">Slender pitcher plant</name>
    <dbReference type="NCBI Taxonomy" id="150966"/>
    <lineage>
        <taxon>Eukaryota</taxon>
        <taxon>Viridiplantae</taxon>
        <taxon>Streptophyta</taxon>
        <taxon>Embryophyta</taxon>
        <taxon>Tracheophyta</taxon>
        <taxon>Spermatophyta</taxon>
        <taxon>Magnoliopsida</taxon>
        <taxon>eudicotyledons</taxon>
        <taxon>Gunneridae</taxon>
        <taxon>Pentapetalae</taxon>
        <taxon>Caryophyllales</taxon>
        <taxon>Nepenthaceae</taxon>
        <taxon>Nepenthes</taxon>
    </lineage>
</organism>
<feature type="coiled-coil region" evidence="1">
    <location>
        <begin position="24"/>
        <end position="68"/>
    </location>
</feature>
<sequence length="115" mass="13112">MQLQDISGRINVVIGEVVQGFSQIEALRSALEAAQRSETELVEARGKIASLEDTVKLQRDQLKVFQDRLCYLEEQLRSSIASVEIGPALERKYWDGVNMCRRVLRLVYPMFPASR</sequence>